<keyword evidence="3" id="KW-1185">Reference proteome</keyword>
<dbReference type="AlphaFoldDB" id="A0AAF0PZA6"/>
<dbReference type="PANTHER" id="PTHR31060:SF31">
    <property type="entry name" value="BTB_POZ DOMAIN PROTEIN"/>
    <property type="match status" value="1"/>
</dbReference>
<evidence type="ECO:0000313" key="2">
    <source>
        <dbReference type="EMBL" id="WMV13711.1"/>
    </source>
</evidence>
<name>A0AAF0PZA6_SOLVR</name>
<dbReference type="PANTHER" id="PTHR31060">
    <property type="entry name" value="OSJNBA0011J08.25 PROTEIN-RELATED"/>
    <property type="match status" value="1"/>
</dbReference>
<dbReference type="EMBL" id="CP133613">
    <property type="protein sequence ID" value="WMV13711.1"/>
    <property type="molecule type" value="Genomic_DNA"/>
</dbReference>
<evidence type="ECO:0000256" key="1">
    <source>
        <dbReference type="SAM" id="MobiDB-lite"/>
    </source>
</evidence>
<feature type="region of interest" description="Disordered" evidence="1">
    <location>
        <begin position="609"/>
        <end position="649"/>
    </location>
</feature>
<proteinExistence type="predicted"/>
<dbReference type="InterPro" id="IPR038920">
    <property type="entry name" value="At3g05675-like"/>
</dbReference>
<dbReference type="Proteomes" id="UP001234989">
    <property type="component" value="Chromosome 2"/>
</dbReference>
<sequence>MTMDLAVVDYGSCKTRPSALLNSIFMTTVNAAAKSLVAVASNAKAADQQTEKWRATDHMRFMLMLMTWLAVWVLRVLMDHCPFSTGSSYSLDDLMMLPSTGAPSTSAFDLVLQQDSTNYIQPPPSAKVLGRALTHILALLNEIPASSRKYQFALGMADKIIDENTKCGHLEMLQVNRSALASAFTRTSRLLYSSLKSPRMSEDSWTWPSRILRSLPLGSFVASSLKGLGTFFPWVGTATNLFQNKRQLAVPGHEESVNDLAAEKHAQELLWITSKMVECGAVDEALVQWSLSSGLASITLLSNLRVQGFIVKITAILIGELNKVKYEVPRQVKFNILVLWIPLLCYAENGVSYPVLTGYEKVEMEKTMNELISTLPSIDQEVILTNWMQDFMTTSSDWPNLHNSYDHWCHSTREFIPGVMHEGGQLCLGMDNSNHSSVPQILETLNHGERYGPYLIFMITYHDKATQTETEEGDTIEKILKAITTLCTKVDSMDNEIQKLKTNEDNLKSKASQQHDYKNAELRRSEDGKNPELKGDDGKLLKIHNICLNTAAGRKLLYYAILMLKPITYHDKATQTETEEEDTIENILKAITTLCTKVDSMDNEIQKLKTNEDNLKSKASQQHDYKNAELRRSKDGKKSSDKRRRWETP</sequence>
<feature type="region of interest" description="Disordered" evidence="1">
    <location>
        <begin position="502"/>
        <end position="535"/>
    </location>
</feature>
<organism evidence="2 3">
    <name type="scientific">Solanum verrucosum</name>
    <dbReference type="NCBI Taxonomy" id="315347"/>
    <lineage>
        <taxon>Eukaryota</taxon>
        <taxon>Viridiplantae</taxon>
        <taxon>Streptophyta</taxon>
        <taxon>Embryophyta</taxon>
        <taxon>Tracheophyta</taxon>
        <taxon>Spermatophyta</taxon>
        <taxon>Magnoliopsida</taxon>
        <taxon>eudicotyledons</taxon>
        <taxon>Gunneridae</taxon>
        <taxon>Pentapetalae</taxon>
        <taxon>asterids</taxon>
        <taxon>lamiids</taxon>
        <taxon>Solanales</taxon>
        <taxon>Solanaceae</taxon>
        <taxon>Solanoideae</taxon>
        <taxon>Solaneae</taxon>
        <taxon>Solanum</taxon>
    </lineage>
</organism>
<reference evidence="2" key="1">
    <citation type="submission" date="2023-08" db="EMBL/GenBank/DDBJ databases">
        <title>A de novo genome assembly of Solanum verrucosum Schlechtendal, a Mexican diploid species geographically isolated from the other diploid A-genome species in potato relatives.</title>
        <authorList>
            <person name="Hosaka K."/>
        </authorList>
    </citation>
    <scope>NUCLEOTIDE SEQUENCE</scope>
    <source>
        <tissue evidence="2">Young leaves</tissue>
    </source>
</reference>
<evidence type="ECO:0000313" key="3">
    <source>
        <dbReference type="Proteomes" id="UP001234989"/>
    </source>
</evidence>
<protein>
    <submittedName>
        <fullName evidence="2">Uncharacterized protein</fullName>
    </submittedName>
</protein>
<accession>A0AAF0PZA6</accession>
<gene>
    <name evidence="2" type="ORF">MTR67_007096</name>
</gene>